<dbReference type="eggNOG" id="COG1758">
    <property type="taxonomic scope" value="Bacteria"/>
</dbReference>
<dbReference type="AlphaFoldDB" id="F2NKA9"/>
<comment type="subunit">
    <text evidence="10">The RNAP catalytic core consists of 2 alpha, 1 beta, 1 beta' and 1 omega subunit. When a sigma factor is associated with the core the holoenzyme is formed, which can initiate transcription.</text>
</comment>
<gene>
    <name evidence="10" type="primary">rpoZ</name>
    <name evidence="11" type="ordered locus">Marky_1623</name>
</gene>
<evidence type="ECO:0000256" key="6">
    <source>
        <dbReference type="ARBA" id="ARBA00022695"/>
    </source>
</evidence>
<dbReference type="InterPro" id="IPR003716">
    <property type="entry name" value="DNA-dir_RNA_pol_omega"/>
</dbReference>
<evidence type="ECO:0000256" key="7">
    <source>
        <dbReference type="ARBA" id="ARBA00023163"/>
    </source>
</evidence>
<dbReference type="EMBL" id="CP002630">
    <property type="protein sequence ID" value="AEB12358.1"/>
    <property type="molecule type" value="Genomic_DNA"/>
</dbReference>
<evidence type="ECO:0000256" key="4">
    <source>
        <dbReference type="ARBA" id="ARBA00022478"/>
    </source>
</evidence>
<evidence type="ECO:0000256" key="3">
    <source>
        <dbReference type="ARBA" id="ARBA00013725"/>
    </source>
</evidence>
<dbReference type="RefSeq" id="WP_013704405.1">
    <property type="nucleotide sequence ID" value="NC_015387.1"/>
</dbReference>
<dbReference type="HAMAP" id="MF_00366">
    <property type="entry name" value="RNApol_bact_RpoZ"/>
    <property type="match status" value="1"/>
</dbReference>
<keyword evidence="7 10" id="KW-0804">Transcription</keyword>
<sequence>MAEPGIDQLLTLTDSKYRLTVVVARRAQQLLRYNFSNTVLEPRERPKMRTIDGEYPDPNPVTWAMRELRTGRLRIGEDLVPEDRLARVMDQLYPQEPVEE</sequence>
<name>F2NKA9_MARHT</name>
<keyword evidence="5 10" id="KW-0808">Transferase</keyword>
<dbReference type="InterPro" id="IPR006110">
    <property type="entry name" value="Pol_omega/Rpo6/RPB6"/>
</dbReference>
<evidence type="ECO:0000256" key="10">
    <source>
        <dbReference type="HAMAP-Rule" id="MF_00366"/>
    </source>
</evidence>
<organism evidence="11 12">
    <name type="scientific">Marinithermus hydrothermalis (strain DSM 14884 / JCM 11576 / T1)</name>
    <dbReference type="NCBI Taxonomy" id="869210"/>
    <lineage>
        <taxon>Bacteria</taxon>
        <taxon>Thermotogati</taxon>
        <taxon>Deinococcota</taxon>
        <taxon>Deinococci</taxon>
        <taxon>Thermales</taxon>
        <taxon>Thermaceae</taxon>
        <taxon>Marinithermus</taxon>
    </lineage>
</organism>
<dbReference type="GO" id="GO:0000428">
    <property type="term" value="C:DNA-directed RNA polymerase complex"/>
    <property type="evidence" value="ECO:0007669"/>
    <property type="project" value="UniProtKB-KW"/>
</dbReference>
<dbReference type="SUPFAM" id="SSF63562">
    <property type="entry name" value="RPB6/omega subunit-like"/>
    <property type="match status" value="1"/>
</dbReference>
<dbReference type="Proteomes" id="UP000007030">
    <property type="component" value="Chromosome"/>
</dbReference>
<dbReference type="HOGENOM" id="CLU_2319205_0_0_0"/>
<protein>
    <recommendedName>
        <fullName evidence="3 10">DNA-directed RNA polymerase subunit omega</fullName>
        <shortName evidence="10">RNAP omega subunit</shortName>
        <ecNumber evidence="2 10">2.7.7.6</ecNumber>
    </recommendedName>
    <alternativeName>
        <fullName evidence="10">RNA polymerase omega subunit</fullName>
    </alternativeName>
    <alternativeName>
        <fullName evidence="8 10">Transcriptase subunit omega</fullName>
    </alternativeName>
</protein>
<keyword evidence="12" id="KW-1185">Reference proteome</keyword>
<dbReference type="InterPro" id="IPR036161">
    <property type="entry name" value="RPB6/omega-like_sf"/>
</dbReference>
<keyword evidence="4 10" id="KW-0240">DNA-directed RNA polymerase</keyword>
<proteinExistence type="inferred from homology"/>
<evidence type="ECO:0000256" key="8">
    <source>
        <dbReference type="ARBA" id="ARBA00029924"/>
    </source>
</evidence>
<evidence type="ECO:0000256" key="2">
    <source>
        <dbReference type="ARBA" id="ARBA00012418"/>
    </source>
</evidence>
<dbReference type="Pfam" id="PF01192">
    <property type="entry name" value="RNA_pol_Rpb6"/>
    <property type="match status" value="1"/>
</dbReference>
<evidence type="ECO:0000256" key="5">
    <source>
        <dbReference type="ARBA" id="ARBA00022679"/>
    </source>
</evidence>
<dbReference type="STRING" id="869210.Marky_1623"/>
<evidence type="ECO:0000256" key="1">
    <source>
        <dbReference type="ARBA" id="ARBA00006711"/>
    </source>
</evidence>
<evidence type="ECO:0000256" key="9">
    <source>
        <dbReference type="ARBA" id="ARBA00048552"/>
    </source>
</evidence>
<dbReference type="SMART" id="SM01409">
    <property type="entry name" value="RNA_pol_Rpb6"/>
    <property type="match status" value="1"/>
</dbReference>
<reference evidence="11 12" key="1">
    <citation type="journal article" date="2012" name="Stand. Genomic Sci.">
        <title>Complete genome sequence of the aerobic, heterotroph Marinithermus hydrothermalis type strain (T1(T)) from a deep-sea hydrothermal vent chimney.</title>
        <authorList>
            <person name="Copeland A."/>
            <person name="Gu W."/>
            <person name="Yasawong M."/>
            <person name="Lapidus A."/>
            <person name="Lucas S."/>
            <person name="Deshpande S."/>
            <person name="Pagani I."/>
            <person name="Tapia R."/>
            <person name="Cheng J.F."/>
            <person name="Goodwin L.A."/>
            <person name="Pitluck S."/>
            <person name="Liolios K."/>
            <person name="Ivanova N."/>
            <person name="Mavromatis K."/>
            <person name="Mikhailova N."/>
            <person name="Pati A."/>
            <person name="Chen A."/>
            <person name="Palaniappan K."/>
            <person name="Land M."/>
            <person name="Pan C."/>
            <person name="Brambilla E.M."/>
            <person name="Rohde M."/>
            <person name="Tindall B.J."/>
            <person name="Sikorski J."/>
            <person name="Goker M."/>
            <person name="Detter J.C."/>
            <person name="Bristow J."/>
            <person name="Eisen J.A."/>
            <person name="Markowitz V."/>
            <person name="Hugenholtz P."/>
            <person name="Kyrpides N.C."/>
            <person name="Klenk H.P."/>
            <person name="Woyke T."/>
        </authorList>
    </citation>
    <scope>NUCLEOTIDE SEQUENCE [LARGE SCALE GENOMIC DNA]</scope>
    <source>
        <strain evidence="12">DSM 14884 / JCM 11576 / T1</strain>
    </source>
</reference>
<dbReference type="Gene3D" id="3.90.940.10">
    <property type="match status" value="1"/>
</dbReference>
<dbReference type="GO" id="GO:0003899">
    <property type="term" value="F:DNA-directed RNA polymerase activity"/>
    <property type="evidence" value="ECO:0007669"/>
    <property type="project" value="UniProtKB-UniRule"/>
</dbReference>
<dbReference type="OrthoDB" id="26069at2"/>
<comment type="function">
    <text evidence="10">Promotes RNA polymerase assembly. Latches the N- and C-terminal regions of the beta' subunit thereby facilitating its interaction with the beta and alpha subunits.</text>
</comment>
<dbReference type="KEGG" id="mhd:Marky_1623"/>
<evidence type="ECO:0000313" key="12">
    <source>
        <dbReference type="Proteomes" id="UP000007030"/>
    </source>
</evidence>
<dbReference type="NCBIfam" id="TIGR00690">
    <property type="entry name" value="rpoZ"/>
    <property type="match status" value="1"/>
</dbReference>
<dbReference type="GO" id="GO:0006351">
    <property type="term" value="P:DNA-templated transcription"/>
    <property type="evidence" value="ECO:0007669"/>
    <property type="project" value="UniProtKB-UniRule"/>
</dbReference>
<comment type="catalytic activity">
    <reaction evidence="9 10">
        <text>RNA(n) + a ribonucleoside 5'-triphosphate = RNA(n+1) + diphosphate</text>
        <dbReference type="Rhea" id="RHEA:21248"/>
        <dbReference type="Rhea" id="RHEA-COMP:14527"/>
        <dbReference type="Rhea" id="RHEA-COMP:17342"/>
        <dbReference type="ChEBI" id="CHEBI:33019"/>
        <dbReference type="ChEBI" id="CHEBI:61557"/>
        <dbReference type="ChEBI" id="CHEBI:140395"/>
        <dbReference type="EC" id="2.7.7.6"/>
    </reaction>
</comment>
<dbReference type="GO" id="GO:0003677">
    <property type="term" value="F:DNA binding"/>
    <property type="evidence" value="ECO:0007669"/>
    <property type="project" value="UniProtKB-UniRule"/>
</dbReference>
<comment type="similarity">
    <text evidence="1 10">Belongs to the RNA polymerase subunit omega family.</text>
</comment>
<keyword evidence="6 10" id="KW-0548">Nucleotidyltransferase</keyword>
<evidence type="ECO:0000313" key="11">
    <source>
        <dbReference type="EMBL" id="AEB12358.1"/>
    </source>
</evidence>
<accession>F2NKA9</accession>
<dbReference type="EC" id="2.7.7.6" evidence="2 10"/>